<dbReference type="InterPro" id="IPR051315">
    <property type="entry name" value="Bact_Chemotaxis_CheA"/>
</dbReference>
<feature type="domain" description="HPt" evidence="16">
    <location>
        <begin position="1606"/>
        <end position="1709"/>
    </location>
</feature>
<dbReference type="InterPro" id="IPR004358">
    <property type="entry name" value="Sig_transdc_His_kin-like_C"/>
</dbReference>
<dbReference type="InterPro" id="IPR008207">
    <property type="entry name" value="Sig_transdc_His_kin_Hpt_dom"/>
</dbReference>
<evidence type="ECO:0000313" key="18">
    <source>
        <dbReference type="Proteomes" id="UP000238385"/>
    </source>
</evidence>
<comment type="catalytic activity">
    <reaction evidence="1">
        <text>ATP + protein L-histidine = ADP + protein N-phospho-L-histidine.</text>
        <dbReference type="EC" id="2.7.13.3"/>
    </reaction>
</comment>
<evidence type="ECO:0000256" key="4">
    <source>
        <dbReference type="ARBA" id="ARBA00022553"/>
    </source>
</evidence>
<dbReference type="SMART" id="SM00073">
    <property type="entry name" value="HPT"/>
    <property type="match status" value="7"/>
</dbReference>
<dbReference type="Pfam" id="PF26379">
    <property type="entry name" value="FimL_2nd"/>
    <property type="match status" value="1"/>
</dbReference>
<dbReference type="InterPro" id="IPR058661">
    <property type="entry name" value="FimL_2nd"/>
</dbReference>
<evidence type="ECO:0000259" key="13">
    <source>
        <dbReference type="PROSITE" id="PS50109"/>
    </source>
</evidence>
<feature type="domain" description="HPt" evidence="16">
    <location>
        <begin position="778"/>
        <end position="882"/>
    </location>
</feature>
<feature type="compositionally biased region" description="Pro residues" evidence="12">
    <location>
        <begin position="1891"/>
        <end position="1902"/>
    </location>
</feature>
<dbReference type="Gene3D" id="3.30.565.10">
    <property type="entry name" value="Histidine kinase-like ATPase, C-terminal domain"/>
    <property type="match status" value="1"/>
</dbReference>
<dbReference type="PANTHER" id="PTHR43395:SF8">
    <property type="entry name" value="HISTIDINE KINASE"/>
    <property type="match status" value="1"/>
</dbReference>
<evidence type="ECO:0000256" key="2">
    <source>
        <dbReference type="ARBA" id="ARBA00012438"/>
    </source>
</evidence>
<dbReference type="PROSITE" id="PS50851">
    <property type="entry name" value="CHEW"/>
    <property type="match status" value="1"/>
</dbReference>
<evidence type="ECO:0000256" key="9">
    <source>
        <dbReference type="PROSITE-ProRule" id="PRU00110"/>
    </source>
</evidence>
<dbReference type="InterPro" id="IPR005467">
    <property type="entry name" value="His_kinase_dom"/>
</dbReference>
<keyword evidence="11" id="KW-0175">Coiled coil</keyword>
<dbReference type="Pfam" id="PF01627">
    <property type="entry name" value="Hpt"/>
    <property type="match status" value="7"/>
</dbReference>
<feature type="region of interest" description="Disordered" evidence="12">
    <location>
        <begin position="1860"/>
        <end position="1923"/>
    </location>
</feature>
<evidence type="ECO:0000259" key="15">
    <source>
        <dbReference type="PROSITE" id="PS50851"/>
    </source>
</evidence>
<feature type="modified residue" description="Phosphohistidine" evidence="9">
    <location>
        <position position="651"/>
    </location>
</feature>
<evidence type="ECO:0000259" key="14">
    <source>
        <dbReference type="PROSITE" id="PS50110"/>
    </source>
</evidence>
<protein>
    <recommendedName>
        <fullName evidence="3">Chemotaxis protein CheA</fullName>
        <ecNumber evidence="2">2.7.13.3</ecNumber>
    </recommendedName>
</protein>
<feature type="coiled-coil region" evidence="11">
    <location>
        <begin position="315"/>
        <end position="342"/>
    </location>
</feature>
<dbReference type="EC" id="2.7.13.3" evidence="2"/>
<dbReference type="SUPFAM" id="SSF47226">
    <property type="entry name" value="Histidine-containing phosphotransfer domain, HPT domain"/>
    <property type="match status" value="10"/>
</dbReference>
<organism evidence="17 18">
    <name type="scientific">Marinobacter halophilus</name>
    <dbReference type="NCBI Taxonomy" id="1323740"/>
    <lineage>
        <taxon>Bacteria</taxon>
        <taxon>Pseudomonadati</taxon>
        <taxon>Pseudomonadota</taxon>
        <taxon>Gammaproteobacteria</taxon>
        <taxon>Pseudomonadales</taxon>
        <taxon>Marinobacteraceae</taxon>
        <taxon>Marinobacter</taxon>
    </lineage>
</organism>
<feature type="domain" description="HPt" evidence="16">
    <location>
        <begin position="604"/>
        <end position="708"/>
    </location>
</feature>
<dbReference type="SUPFAM" id="SSF52172">
    <property type="entry name" value="CheY-like"/>
    <property type="match status" value="1"/>
</dbReference>
<feature type="modified residue" description="Phosphohistidine" evidence="9">
    <location>
        <position position="1484"/>
    </location>
</feature>
<feature type="compositionally biased region" description="Pro residues" evidence="12">
    <location>
        <begin position="1865"/>
        <end position="1875"/>
    </location>
</feature>
<dbReference type="CDD" id="cd00088">
    <property type="entry name" value="HPT"/>
    <property type="match status" value="6"/>
</dbReference>
<comment type="function">
    <text evidence="8">Involved in the transmission of sensory signals from the chemoreceptors to the flagellar motors. CheA is autophosphorylated; it can transfer its phosphate group to either CheB or CheY.</text>
</comment>
<dbReference type="PROSITE" id="PS50109">
    <property type="entry name" value="HIS_KIN"/>
    <property type="match status" value="1"/>
</dbReference>
<evidence type="ECO:0000256" key="11">
    <source>
        <dbReference type="SAM" id="Coils"/>
    </source>
</evidence>
<dbReference type="RefSeq" id="WP_106670445.1">
    <property type="nucleotide sequence ID" value="NZ_BMFE01000001.1"/>
</dbReference>
<comment type="caution">
    <text evidence="17">The sequence shown here is derived from an EMBL/GenBank/DDBJ whole genome shotgun (WGS) entry which is preliminary data.</text>
</comment>
<dbReference type="InterPro" id="IPR003594">
    <property type="entry name" value="HATPase_dom"/>
</dbReference>
<keyword evidence="5" id="KW-0808">Transferase</keyword>
<feature type="domain" description="HPt" evidence="16">
    <location>
        <begin position="1437"/>
        <end position="1541"/>
    </location>
</feature>
<feature type="coiled-coil region" evidence="11">
    <location>
        <begin position="232"/>
        <end position="259"/>
    </location>
</feature>
<dbReference type="InterPro" id="IPR037006">
    <property type="entry name" value="CheA-like_homodim_sf"/>
</dbReference>
<dbReference type="PROSITE" id="PS50110">
    <property type="entry name" value="RESPONSE_REGULATORY"/>
    <property type="match status" value="1"/>
</dbReference>
<dbReference type="PANTHER" id="PTHR43395">
    <property type="entry name" value="SENSOR HISTIDINE KINASE CHEA"/>
    <property type="match status" value="1"/>
</dbReference>
<reference evidence="17 18" key="1">
    <citation type="submission" date="2018-03" db="EMBL/GenBank/DDBJ databases">
        <title>Marinobacter brunus sp. nov., a marine bacterium of Gamma-proteobacteria isolated from the surface seawater of the South China Sea.</title>
        <authorList>
            <person name="Cheng H."/>
            <person name="Wu Y.-H."/>
            <person name="Xamxidin M."/>
            <person name="Xu X.-W."/>
        </authorList>
    </citation>
    <scope>NUCLEOTIDE SEQUENCE [LARGE SCALE GENOMIC DNA]</scope>
    <source>
        <strain evidence="17 18">JCM 30472</strain>
    </source>
</reference>
<keyword evidence="6 17" id="KW-0418">Kinase</keyword>
<accession>A0A2T1KIR7</accession>
<keyword evidence="18" id="KW-1185">Reference proteome</keyword>
<dbReference type="SMART" id="SM00448">
    <property type="entry name" value="REC"/>
    <property type="match status" value="1"/>
</dbReference>
<feature type="domain" description="HPt" evidence="16">
    <location>
        <begin position="1748"/>
        <end position="1857"/>
    </location>
</feature>
<feature type="domain" description="Response regulatory" evidence="14">
    <location>
        <begin position="2413"/>
        <end position="2529"/>
    </location>
</feature>
<keyword evidence="7" id="KW-0902">Two-component regulatory system</keyword>
<dbReference type="Pfam" id="PF01584">
    <property type="entry name" value="CheW"/>
    <property type="match status" value="1"/>
</dbReference>
<feature type="domain" description="CheW-like" evidence="15">
    <location>
        <begin position="2250"/>
        <end position="2389"/>
    </location>
</feature>
<dbReference type="InterPro" id="IPR002545">
    <property type="entry name" value="CheW-lke_dom"/>
</dbReference>
<feature type="modified residue" description="Phosphohistidine" evidence="9">
    <location>
        <position position="1311"/>
    </location>
</feature>
<proteinExistence type="predicted"/>
<dbReference type="GO" id="GO:0006935">
    <property type="term" value="P:chemotaxis"/>
    <property type="evidence" value="ECO:0007669"/>
    <property type="project" value="InterPro"/>
</dbReference>
<dbReference type="Pfam" id="PF02518">
    <property type="entry name" value="HATPase_c"/>
    <property type="match status" value="1"/>
</dbReference>
<dbReference type="Proteomes" id="UP000238385">
    <property type="component" value="Unassembled WGS sequence"/>
</dbReference>
<dbReference type="SMART" id="SM01231">
    <property type="entry name" value="H-kinase_dim"/>
    <property type="match status" value="1"/>
</dbReference>
<feature type="modified residue" description="Phosphohistidine" evidence="9">
    <location>
        <position position="987"/>
    </location>
</feature>
<dbReference type="SMART" id="SM00387">
    <property type="entry name" value="HATPase_c"/>
    <property type="match status" value="1"/>
</dbReference>
<dbReference type="PROSITE" id="PS50894">
    <property type="entry name" value="HPT"/>
    <property type="match status" value="7"/>
</dbReference>
<evidence type="ECO:0000256" key="10">
    <source>
        <dbReference type="PROSITE-ProRule" id="PRU00169"/>
    </source>
</evidence>
<evidence type="ECO:0000256" key="6">
    <source>
        <dbReference type="ARBA" id="ARBA00022777"/>
    </source>
</evidence>
<evidence type="ECO:0000313" key="17">
    <source>
        <dbReference type="EMBL" id="PSF09613.1"/>
    </source>
</evidence>
<evidence type="ECO:0000259" key="16">
    <source>
        <dbReference type="PROSITE" id="PS50894"/>
    </source>
</evidence>
<feature type="modified residue" description="Phosphohistidine" evidence="9">
    <location>
        <position position="1653"/>
    </location>
</feature>
<dbReference type="OrthoDB" id="9803176at2"/>
<dbReference type="PRINTS" id="PR00344">
    <property type="entry name" value="BCTRLSENSOR"/>
</dbReference>
<dbReference type="SUPFAM" id="SSF50341">
    <property type="entry name" value="CheW-like"/>
    <property type="match status" value="1"/>
</dbReference>
<dbReference type="Gene3D" id="1.20.120.160">
    <property type="entry name" value="HPT domain"/>
    <property type="match status" value="10"/>
</dbReference>
<dbReference type="GO" id="GO:0005737">
    <property type="term" value="C:cytoplasm"/>
    <property type="evidence" value="ECO:0007669"/>
    <property type="project" value="InterPro"/>
</dbReference>
<sequence length="2532" mass="279038">MGNHHDSIALDWVRGEIQDTLTQGQHALEAYVDNRDDTARLRFCLNYLHQVHGTLQMVELYGAALLTEEMEKLTQAILNETVVSVDDAVEVLMQSILQLPQYLEHLGSSRDDFPMVLLPLLNDLRAARGEALLSDTSLFKPDLTPSRFSVGGKVSERLHDPKVLGHLRKLRQMYQFALAGVVREADLAAHFDYMQKVIQRLIRLCQKTPRGELWKVASAFVETLQAKVNPVNTAVKSLLRELDSEIRRLTDEHADILQQPVPEALFKHLLYYVARARELDSPQVTALRDAYQLNTALPSEDDVDAARSRVSGPGRDAIHSVVSALNEELARLKDQLDLFVRAELRQNNELDELLPGLHQVANTLAVLGLGIPRKVVTEQVELVEQLCGQSEPADDGTLMDIAGALLYVEASLAGLDSDRRNDIDTGSQDGERPNIGSVELGEASEALLRESRNTLEQVKSAIVNFIASQWDVREIDHVPGLLHSIRGGLSLVPLDRVADMLGSAERYVSDVLLSNKQVPDWKQLDTLADAVTSIEYYLERLAEGISDNDAILRVAEDSLASLGFPVGQEPTWNLEQPASDVTEVPILDSPAPTQTADSAKGSDEDLVDDEILGIFVEEAEEVLQTIHEYYPRLRQNHEDREALTEVRRAFHTLKGSGRLVGASSLGELAWSVENLLNRVIDQTIKPTEDLFALVDDANDRIPSLINEFREGNSSGDVAELIARAEGLATTRRADDADFTEANAAAESAAQPKTADEPELDITADAEPEQTAGALASDDNLIDDEILEIFIEEAGEVLDTIREYLPMLLRQHDDRSALAEVRRAFHTLKGSGRMVGADVIGELAWSVENVLNRVIDGSVFMNDDIAQLLQDVTDAVPALVSDFEHRRPASLDISLMVSRANALANGEIPDATSMPPAEVDLSGDNEVESYVDTADADLGDLDQDIDPVLLEIFENETETHLQTIKEYLSAASDKTTVAYTDDLSRALHTLKGSAHTAGIGPIAEVITPLERFVKESRAQNKRADREVLELIEQASRYLTQGLAQLKDNPQGSLEGTDDYLSRLEQISQQTLLSHGRHDDEQPSAQAPSLLVQLFLGEGLDIVLDAESILNEWAQHPEQTESLGTLRAELEQLTQGAADAGLLDLADLAAALTRTYTTVDEHNLTPDGDFFATVHAAQEQLINLMDQVAAGLATEPSDALIQELDTLADAAAETDQAIQGPDEFDQQFTGDLEEIDLSLELDEADERPADAVETKQPPLPELSSEDSDFDDELAEIFLEEARDLINSSAEALQNWSENTGNLDILRLLQRDLHTLKGGARLADIPAVGDLSHELENLFEGLTELKFSINDTLSDLLFRCHDRLASMVDALEAKEPPRPAPDLITEIHSYIDGAKGSRPVTDVSAPEADLYEDDFELIEVDDAETTTDESGSEELAATDLSHMDPELVGIFLEEAYDLINSTGSALHSWSEDPSDREVAAVLQREVHTLKGGARMAGVDAIGDLTHVLEDLFEKVAEGEIDASGAMTDLLFACHDRLAQMVEQVATQKPCPPANELVQQVQAILRGDSPAPAEQLPAVDVEEKETPTEQPEPAFEAVSDHEVELIEALEAAADDDLIGIFLDEGLEIHEAITECLNQWREVPDELAGVTRLQQELHTLKGGARLSDVDPIADLAEAWADALDRLVAGDSDQQVLLILSDQALVSLKAMLDSLEHGRKPESDISLLGAFQNAEQQASDEPRSVVDQTDTDSTDAVDPEVLEIFLEEAGEIMDQLEQLLDDWRKEPANHHFNQEAQRALHTLKGGARLSQISALGDLAHIFETRLIDLGGIAPNDVQWQAITRDHDAILTMVADIRKRFESGAAITEAPEQPPEPTPEPAQPETKTPAPEESTPEPRVPAQPAPEQPKPARSPAKARNKAAEAQRAAQETIRVSAPLLDELVNLAGETSITRGRLEQQSSDFSHTLDEMAATIERLREQLRRMDIETETQILFRAEQEHGPDYGDDFDPLEMDRYSSIQQLSRALSESSSDLADLRETLADRVRDTETLLVQQSRINTELQEGLMKTRMIPFSSMVPRLRRIVRQISGELGKKVEFDVRNAEGEMDRNILERMIAPLEHMLRNALDHGIETPDQRKQAGKPVTGEVVLSLNREGGDVVLRMMDDGKGIPANVIRDKAIRQGLMRADEDLSEREILQFILQPGFSTAQQVTQISGRGVGMDVVGSEIKQLGGSLDIDSVVGRGTTFTVRLPFTVSVNRALMVATGEDFYAIPLNTIEGIVRVSTYELEEYYKPDAPLYEYAGQQYRLQYLGGLLNSDHHPKLQGQALPLPVILVRGAEQPMALQVDHLMGSREIVVKSLGPQFSTVRGVSGATILGDGNVVVILDLPAMIRSDILSERQRLANLEKARETSRYEEKITTVMVVDDSVTVRKVTSRLLERNGMEVITAKDGLDAVAQLQDHHPDIILLDIEMPRMDGFEVASFVRHDDNLKDTPICMITSRTGEKHRERALSIGVNEYLGKPFQETELLETIKRLTGNH</sequence>
<dbReference type="InterPro" id="IPR036641">
    <property type="entry name" value="HPT_dom_sf"/>
</dbReference>
<evidence type="ECO:0000256" key="8">
    <source>
        <dbReference type="ARBA" id="ARBA00035100"/>
    </source>
</evidence>
<feature type="region of interest" description="Disordered" evidence="12">
    <location>
        <begin position="1729"/>
        <end position="1748"/>
    </location>
</feature>
<name>A0A2T1KIR7_9GAMM</name>
<dbReference type="Gene3D" id="1.10.287.560">
    <property type="entry name" value="Histidine kinase CheA-like, homodimeric domain"/>
    <property type="match status" value="1"/>
</dbReference>
<evidence type="ECO:0000256" key="5">
    <source>
        <dbReference type="ARBA" id="ARBA00022679"/>
    </source>
</evidence>
<dbReference type="InterPro" id="IPR004105">
    <property type="entry name" value="CheA-like_dim"/>
</dbReference>
<dbReference type="Gene3D" id="3.40.50.2300">
    <property type="match status" value="1"/>
</dbReference>
<feature type="modified residue" description="4-aspartylphosphate" evidence="10">
    <location>
        <position position="2462"/>
    </location>
</feature>
<dbReference type="Gene3D" id="2.30.30.40">
    <property type="entry name" value="SH3 Domains"/>
    <property type="match status" value="1"/>
</dbReference>
<evidence type="ECO:0000256" key="12">
    <source>
        <dbReference type="SAM" id="MobiDB-lite"/>
    </source>
</evidence>
<feature type="domain" description="Histidine kinase" evidence="13">
    <location>
        <begin position="2011"/>
        <end position="2248"/>
    </location>
</feature>
<feature type="domain" description="HPt" evidence="16">
    <location>
        <begin position="941"/>
        <end position="1044"/>
    </location>
</feature>
<dbReference type="SUPFAM" id="SSF55874">
    <property type="entry name" value="ATPase domain of HSP90 chaperone/DNA topoisomerase II/histidine kinase"/>
    <property type="match status" value="1"/>
</dbReference>
<dbReference type="EMBL" id="PXNN01000005">
    <property type="protein sequence ID" value="PSF09613.1"/>
    <property type="molecule type" value="Genomic_DNA"/>
</dbReference>
<dbReference type="Pfam" id="PF00072">
    <property type="entry name" value="Response_reg"/>
    <property type="match status" value="1"/>
</dbReference>
<evidence type="ECO:0000256" key="7">
    <source>
        <dbReference type="ARBA" id="ARBA00023012"/>
    </source>
</evidence>
<dbReference type="GO" id="GO:0000155">
    <property type="term" value="F:phosphorelay sensor kinase activity"/>
    <property type="evidence" value="ECO:0007669"/>
    <property type="project" value="InterPro"/>
</dbReference>
<dbReference type="InterPro" id="IPR011006">
    <property type="entry name" value="CheY-like_superfamily"/>
</dbReference>
<dbReference type="InterPro" id="IPR036061">
    <property type="entry name" value="CheW-like_dom_sf"/>
</dbReference>
<feature type="compositionally biased region" description="Low complexity" evidence="12">
    <location>
        <begin position="1876"/>
        <end position="1886"/>
    </location>
</feature>
<evidence type="ECO:0000256" key="1">
    <source>
        <dbReference type="ARBA" id="ARBA00000085"/>
    </source>
</evidence>
<dbReference type="CDD" id="cd17546">
    <property type="entry name" value="REC_hyHK_CKI1_RcsC-like"/>
    <property type="match status" value="1"/>
</dbReference>
<dbReference type="InterPro" id="IPR036890">
    <property type="entry name" value="HATPase_C_sf"/>
</dbReference>
<dbReference type="SMART" id="SM00260">
    <property type="entry name" value="CheW"/>
    <property type="match status" value="1"/>
</dbReference>
<feature type="region of interest" description="Disordered" evidence="12">
    <location>
        <begin position="1241"/>
        <end position="1265"/>
    </location>
</feature>
<feature type="modified residue" description="Phosphohistidine" evidence="9">
    <location>
        <position position="1795"/>
    </location>
</feature>
<dbReference type="Pfam" id="PF02895">
    <property type="entry name" value="H-kinase_dim"/>
    <property type="match status" value="1"/>
</dbReference>
<dbReference type="InterPro" id="IPR001789">
    <property type="entry name" value="Sig_transdc_resp-reg_receiver"/>
</dbReference>
<feature type="domain" description="HPt" evidence="16">
    <location>
        <begin position="1264"/>
        <end position="1371"/>
    </location>
</feature>
<feature type="modified residue" description="Phosphohistidine" evidence="9">
    <location>
        <position position="825"/>
    </location>
</feature>
<evidence type="ECO:0000256" key="3">
    <source>
        <dbReference type="ARBA" id="ARBA00021495"/>
    </source>
</evidence>
<dbReference type="FunFam" id="3.30.565.10:FF:000016">
    <property type="entry name" value="Chemotaxis protein CheA, putative"/>
    <property type="match status" value="1"/>
</dbReference>
<gene>
    <name evidence="17" type="ORF">C7H08_03795</name>
</gene>
<keyword evidence="4 10" id="KW-0597">Phosphoprotein</keyword>